<accession>A0A6B3W4F5</accession>
<dbReference type="EMBL" id="JACEIO010000045">
    <property type="protein sequence ID" value="MBA4538452.1"/>
    <property type="molecule type" value="Genomic_DNA"/>
</dbReference>
<proteinExistence type="predicted"/>
<evidence type="ECO:0000259" key="3">
    <source>
        <dbReference type="Pfam" id="PF14449"/>
    </source>
</evidence>
<keyword evidence="2" id="KW-0964">Secreted</keyword>
<evidence type="ECO:0000313" key="4">
    <source>
        <dbReference type="EMBL" id="MBA4538452.1"/>
    </source>
</evidence>
<sequence length="414" mass="46579">MGKLIVHTEEIAAYLKKMYRHYEQQAETIESQLAVLREASHLLAPEDLAAVEYEMDAVKQKGNEFINEKMPSLEQTLSTAKPIDPYLEAISNINAFLSKHNIPEFNQMIRTIQPVNRTTQVSEGITLKGFLQGTGEVIGVNDLYRAFNGKDPFTGKKLSFPEWLEAVGWTVLTVAPPSWFIRTGRAGKAAKGMLAFQNSTRIQARKKLAQVSEMSKLSLRTVKDTGKQITQKELERIRQFIDTYSPFIGNRLMPAYATGVVGTRGVRLAEEQIYRISGGKLSVGVGGTGKKASGAKDIKSYQDYRMFLIKDDIIENSKAIIPGKNLKDPKVISELTKNGSLISDWAKMESIYSYETSMGTGKIHYYRNLDTGDISYYDVKMKVPIPRDLKKRNGITDNFWIIDLDENFIPKGVR</sequence>
<evidence type="ECO:0000313" key="6">
    <source>
        <dbReference type="Proteomes" id="UP000472971"/>
    </source>
</evidence>
<reference evidence="5 6" key="1">
    <citation type="submission" date="2020-02" db="EMBL/GenBank/DDBJ databases">
        <title>Bacillus aquiflavi sp. nov., isolated from yellow water of strong flavor Chinese baijiu in Yibin region of China.</title>
        <authorList>
            <person name="Xie J."/>
        </authorList>
    </citation>
    <scope>NUCLEOTIDE SEQUENCE [LARGE SCALE GENOMIC DNA]</scope>
    <source>
        <strain evidence="5 6">3H-10</strain>
    </source>
</reference>
<dbReference type="RefSeq" id="WP_163243215.1">
    <property type="nucleotide sequence ID" value="NZ_JAAIWN010000047.1"/>
</dbReference>
<feature type="domain" description="Pre-toxin TG" evidence="3">
    <location>
        <begin position="127"/>
        <end position="192"/>
    </location>
</feature>
<protein>
    <submittedName>
        <fullName evidence="4">Pre-toxin TG domain-containing protein</fullName>
    </submittedName>
</protein>
<dbReference type="Proteomes" id="UP000472971">
    <property type="component" value="Unassembled WGS sequence"/>
</dbReference>
<comment type="subcellular location">
    <subcellularLocation>
        <location evidence="1">Secreted</location>
    </subcellularLocation>
</comment>
<keyword evidence="6" id="KW-1185">Reference proteome</keyword>
<dbReference type="InterPro" id="IPR027797">
    <property type="entry name" value="PT-TG_dom"/>
</dbReference>
<evidence type="ECO:0000313" key="7">
    <source>
        <dbReference type="Proteomes" id="UP000570010"/>
    </source>
</evidence>
<dbReference type="Proteomes" id="UP000570010">
    <property type="component" value="Unassembled WGS sequence"/>
</dbReference>
<dbReference type="GO" id="GO:0005576">
    <property type="term" value="C:extracellular region"/>
    <property type="evidence" value="ECO:0007669"/>
    <property type="project" value="UniProtKB-SubCell"/>
</dbReference>
<evidence type="ECO:0000313" key="5">
    <source>
        <dbReference type="EMBL" id="NEY82816.1"/>
    </source>
</evidence>
<comment type="caution">
    <text evidence="5">The sequence shown here is derived from an EMBL/GenBank/DDBJ whole genome shotgun (WGS) entry which is preliminary data.</text>
</comment>
<dbReference type="AlphaFoldDB" id="A0A6B3W4F5"/>
<reference evidence="4 7" key="2">
    <citation type="submission" date="2020-07" db="EMBL/GenBank/DDBJ databases">
        <authorList>
            <person name="Feng H."/>
        </authorList>
    </citation>
    <scope>NUCLEOTIDE SEQUENCE [LARGE SCALE GENOMIC DNA]</scope>
    <source>
        <strain evidence="4">S-12</strain>
        <strain evidence="7">s-12</strain>
    </source>
</reference>
<organism evidence="5 6">
    <name type="scientific">Bacillus aquiflavi</name>
    <dbReference type="NCBI Taxonomy" id="2672567"/>
    <lineage>
        <taxon>Bacteria</taxon>
        <taxon>Bacillati</taxon>
        <taxon>Bacillota</taxon>
        <taxon>Bacilli</taxon>
        <taxon>Bacillales</taxon>
        <taxon>Bacillaceae</taxon>
        <taxon>Bacillus</taxon>
    </lineage>
</organism>
<gene>
    <name evidence="5" type="ORF">G4D64_15205</name>
    <name evidence="4" type="ORF">H1Z61_15255</name>
</gene>
<evidence type="ECO:0000256" key="1">
    <source>
        <dbReference type="ARBA" id="ARBA00004613"/>
    </source>
</evidence>
<dbReference type="Pfam" id="PF14449">
    <property type="entry name" value="PT-TG"/>
    <property type="match status" value="1"/>
</dbReference>
<dbReference type="EMBL" id="JAAIWN010000047">
    <property type="protein sequence ID" value="NEY82816.1"/>
    <property type="molecule type" value="Genomic_DNA"/>
</dbReference>
<name>A0A6B3W4F5_9BACI</name>
<evidence type="ECO:0000256" key="2">
    <source>
        <dbReference type="ARBA" id="ARBA00022525"/>
    </source>
</evidence>